<sequence length="386" mass="43144">MSSKSGFSTGINTADQANSGKQNDNLQPYSDDGTNFDDLTVIQDKEQLGAVTLNSTGDSSKGQSSKQLGPKTPRSYWTAAENEAFAKARSEIKNITATQLKKNVSELKDRPIDSIKTKMKEHKCVPVSEAIHGGERWTSNQDKELKEAYKIHGEDYNKLMEVVNGRTRKAGYDRIRKYDKENKVGEQKGSKKVRSLKCQVKTKEKKVDKEKQQMRLETAEAEAEGSELVPGQKGTLAVLTKDCLVAALKQSEENIIVRSRDMVRDVVREELQSEPFKILISNSIAEARGGGSTKMAGNSAGIRIHAVFVSKTSGEILMKYTGLTNVETWLIPTFENSAWSIMAIPSIFLIAMSAVLATCFFVRRHHVRRERSRAYSYVCELISWYE</sequence>
<name>A0ACB0IFK9_TRIPR</name>
<dbReference type="Proteomes" id="UP001177021">
    <property type="component" value="Unassembled WGS sequence"/>
</dbReference>
<proteinExistence type="predicted"/>
<reference evidence="1" key="1">
    <citation type="submission" date="2023-10" db="EMBL/GenBank/DDBJ databases">
        <authorList>
            <person name="Rodriguez Cubillos JULIANA M."/>
            <person name="De Vega J."/>
        </authorList>
    </citation>
    <scope>NUCLEOTIDE SEQUENCE</scope>
</reference>
<organism evidence="1 2">
    <name type="scientific">Trifolium pratense</name>
    <name type="common">Red clover</name>
    <dbReference type="NCBI Taxonomy" id="57577"/>
    <lineage>
        <taxon>Eukaryota</taxon>
        <taxon>Viridiplantae</taxon>
        <taxon>Streptophyta</taxon>
        <taxon>Embryophyta</taxon>
        <taxon>Tracheophyta</taxon>
        <taxon>Spermatophyta</taxon>
        <taxon>Magnoliopsida</taxon>
        <taxon>eudicotyledons</taxon>
        <taxon>Gunneridae</taxon>
        <taxon>Pentapetalae</taxon>
        <taxon>rosids</taxon>
        <taxon>fabids</taxon>
        <taxon>Fabales</taxon>
        <taxon>Fabaceae</taxon>
        <taxon>Papilionoideae</taxon>
        <taxon>50 kb inversion clade</taxon>
        <taxon>NPAAA clade</taxon>
        <taxon>Hologalegina</taxon>
        <taxon>IRL clade</taxon>
        <taxon>Trifolieae</taxon>
        <taxon>Trifolium</taxon>
    </lineage>
</organism>
<comment type="caution">
    <text evidence="1">The sequence shown here is derived from an EMBL/GenBank/DDBJ whole genome shotgun (WGS) entry which is preliminary data.</text>
</comment>
<evidence type="ECO:0000313" key="1">
    <source>
        <dbReference type="EMBL" id="CAJ2630638.1"/>
    </source>
</evidence>
<keyword evidence="2" id="KW-1185">Reference proteome</keyword>
<protein>
    <submittedName>
        <fullName evidence="1">Uncharacterized protein</fullName>
    </submittedName>
</protein>
<dbReference type="EMBL" id="CASHSV030000001">
    <property type="protein sequence ID" value="CAJ2630638.1"/>
    <property type="molecule type" value="Genomic_DNA"/>
</dbReference>
<gene>
    <name evidence="1" type="ORF">MILVUS5_LOCUS2381</name>
</gene>
<accession>A0ACB0IFK9</accession>
<evidence type="ECO:0000313" key="2">
    <source>
        <dbReference type="Proteomes" id="UP001177021"/>
    </source>
</evidence>